<keyword evidence="3" id="KW-1185">Reference proteome</keyword>
<keyword evidence="2" id="KW-0418">Kinase</keyword>
<evidence type="ECO:0000259" key="1">
    <source>
        <dbReference type="Pfam" id="PF01636"/>
    </source>
</evidence>
<dbReference type="OrthoDB" id="3806873at2"/>
<evidence type="ECO:0000313" key="2">
    <source>
        <dbReference type="EMBL" id="PXX08897.1"/>
    </source>
</evidence>
<dbReference type="Proteomes" id="UP000247781">
    <property type="component" value="Unassembled WGS sequence"/>
</dbReference>
<dbReference type="SUPFAM" id="SSF56112">
    <property type="entry name" value="Protein kinase-like (PK-like)"/>
    <property type="match status" value="1"/>
</dbReference>
<dbReference type="EMBL" id="QJJU01000007">
    <property type="protein sequence ID" value="PXX08897.1"/>
    <property type="molecule type" value="Genomic_DNA"/>
</dbReference>
<dbReference type="CDD" id="cd05154">
    <property type="entry name" value="ACAD10_11_N-like"/>
    <property type="match status" value="1"/>
</dbReference>
<keyword evidence="2" id="KW-0808">Transferase</keyword>
<protein>
    <submittedName>
        <fullName evidence="2">Aminoglycoside phosphotransferase (APT) family kinase protein</fullName>
    </submittedName>
</protein>
<dbReference type="PANTHER" id="PTHR21310:SF40">
    <property type="entry name" value="AMINOGLYCOSIDE PHOSPHOTRANSFERASE DOMAIN-CONTAINING PROTEIN-RELATED"/>
    <property type="match status" value="1"/>
</dbReference>
<dbReference type="Gene3D" id="3.90.1200.10">
    <property type="match status" value="1"/>
</dbReference>
<name>A0A318HM77_9MYCO</name>
<dbReference type="InterPro" id="IPR011009">
    <property type="entry name" value="Kinase-like_dom_sf"/>
</dbReference>
<dbReference type="InterPro" id="IPR002575">
    <property type="entry name" value="Aminoglycoside_PTrfase"/>
</dbReference>
<sequence length="360" mass="38893">MHLHCNTMHVSCTVPSVTVLVDSSVDWSVVESWLAAKSVAYGQVTAIEQIGGGTQNLMFRFRCGDAELVLRRGPRHPRPRTNDALRREARVLSAIAGSGVPIPQLIAAEPDESVLGSAFYVMDPVDGFNASVSLPPLHASNAEIRRAMGFHAVDALLALGAVDAEQVGLGDLGRPEGFLERQVPQWLSTLDKYEALDGYPGHSLPNIDELADWLTQYRPPTFLPGIMHGDFHMANLMFRNDGPQVAAIVDWEMCTLGDPLLDLGWLLATWPQDGAIGVSSNVSDLPTRTELIAHYAAAAQRSVEHAPWYAVMASFKLAIVLEGTNARAHAGKAPKDVGDLLHTIAIGLLNNATVFIEEGI</sequence>
<dbReference type="AlphaFoldDB" id="A0A318HM77"/>
<accession>A0A318HM77</accession>
<organism evidence="2 3">
    <name type="scientific">Mycolicibacterium moriokaense</name>
    <dbReference type="NCBI Taxonomy" id="39691"/>
    <lineage>
        <taxon>Bacteria</taxon>
        <taxon>Bacillati</taxon>
        <taxon>Actinomycetota</taxon>
        <taxon>Actinomycetes</taxon>
        <taxon>Mycobacteriales</taxon>
        <taxon>Mycobacteriaceae</taxon>
        <taxon>Mycolicibacterium</taxon>
    </lineage>
</organism>
<dbReference type="PANTHER" id="PTHR21310">
    <property type="entry name" value="AMINOGLYCOSIDE PHOSPHOTRANSFERASE-RELATED-RELATED"/>
    <property type="match status" value="1"/>
</dbReference>
<reference evidence="2 3" key="2">
    <citation type="submission" date="2018-06" db="EMBL/GenBank/DDBJ databases">
        <title>Sequencing of bacterial isolates from soil warming experiment in Harvard Forest, Massachusetts, USA.</title>
        <authorList>
            <person name="Deangelis K.PhD."/>
        </authorList>
    </citation>
    <scope>NUCLEOTIDE SEQUENCE [LARGE SCALE GENOMIC DNA]</scope>
    <source>
        <strain evidence="2 3">GAS496</strain>
    </source>
</reference>
<comment type="caution">
    <text evidence="2">The sequence shown here is derived from an EMBL/GenBank/DDBJ whole genome shotgun (WGS) entry which is preliminary data.</text>
</comment>
<feature type="domain" description="Aminoglycoside phosphotransferase" evidence="1">
    <location>
        <begin position="47"/>
        <end position="275"/>
    </location>
</feature>
<gene>
    <name evidence="2" type="ORF">C8E89_107202</name>
</gene>
<dbReference type="Pfam" id="PF01636">
    <property type="entry name" value="APH"/>
    <property type="match status" value="1"/>
</dbReference>
<reference evidence="3" key="1">
    <citation type="submission" date="2018-05" db="EMBL/GenBank/DDBJ databases">
        <authorList>
            <person name="Deangelis K."/>
            <person name="Huntemann M."/>
            <person name="Clum A."/>
            <person name="Pillay M."/>
            <person name="Palaniappan K."/>
            <person name="Varghese N."/>
            <person name="Mikhailova N."/>
            <person name="Stamatis D."/>
            <person name="Reddy T."/>
            <person name="Daum C."/>
            <person name="Shapiro N."/>
            <person name="Ivanova N."/>
            <person name="Kyrpides N."/>
            <person name="Woyke T."/>
        </authorList>
    </citation>
    <scope>NUCLEOTIDE SEQUENCE [LARGE SCALE GENOMIC DNA]</scope>
    <source>
        <strain evidence="3">GAS496</strain>
    </source>
</reference>
<dbReference type="Gene3D" id="3.30.200.20">
    <property type="entry name" value="Phosphorylase Kinase, domain 1"/>
    <property type="match status" value="1"/>
</dbReference>
<dbReference type="InterPro" id="IPR051678">
    <property type="entry name" value="AGP_Transferase"/>
</dbReference>
<evidence type="ECO:0000313" key="3">
    <source>
        <dbReference type="Proteomes" id="UP000247781"/>
    </source>
</evidence>
<dbReference type="GO" id="GO:0016301">
    <property type="term" value="F:kinase activity"/>
    <property type="evidence" value="ECO:0007669"/>
    <property type="project" value="UniProtKB-KW"/>
</dbReference>
<dbReference type="InterPro" id="IPR041726">
    <property type="entry name" value="ACAD10_11_N"/>
</dbReference>
<proteinExistence type="predicted"/>